<reference evidence="3 4" key="1">
    <citation type="journal article" date="2019" name="Nat. Plants">
        <title>Stout camphor tree genome fills gaps in understanding of flowering plant genome evolution.</title>
        <authorList>
            <person name="Chaw S.M."/>
            <person name="Liu Y.C."/>
            <person name="Wu Y.W."/>
            <person name="Wang H.Y."/>
            <person name="Lin C.I."/>
            <person name="Wu C.S."/>
            <person name="Ke H.M."/>
            <person name="Chang L.Y."/>
            <person name="Hsu C.Y."/>
            <person name="Yang H.T."/>
            <person name="Sudianto E."/>
            <person name="Hsu M.H."/>
            <person name="Wu K.P."/>
            <person name="Wang L.N."/>
            <person name="Leebens-Mack J.H."/>
            <person name="Tsai I.J."/>
        </authorList>
    </citation>
    <scope>NUCLEOTIDE SEQUENCE [LARGE SCALE GENOMIC DNA]</scope>
    <source>
        <strain evidence="4">cv. Chaw 1501</strain>
        <tissue evidence="3">Young leaves</tissue>
    </source>
</reference>
<comment type="similarity">
    <text evidence="1">Belongs to the BetVI family.</text>
</comment>
<protein>
    <submittedName>
        <fullName evidence="3">MLP-like protein 423</fullName>
    </submittedName>
</protein>
<dbReference type="PANTHER" id="PTHR31907">
    <property type="entry name" value="MLP-LIKE PROTEIN 423"/>
    <property type="match status" value="1"/>
</dbReference>
<dbReference type="GO" id="GO:0004864">
    <property type="term" value="F:protein phosphatase inhibitor activity"/>
    <property type="evidence" value="ECO:0007669"/>
    <property type="project" value="InterPro"/>
</dbReference>
<dbReference type="PRINTS" id="PR00634">
    <property type="entry name" value="BETALLERGEN"/>
</dbReference>
<dbReference type="SMART" id="SM01037">
    <property type="entry name" value="Bet_v_1"/>
    <property type="match status" value="1"/>
</dbReference>
<dbReference type="InterPro" id="IPR024949">
    <property type="entry name" value="Bet_v_I_allergen"/>
</dbReference>
<comment type="caution">
    <text evidence="3">The sequence shown here is derived from an EMBL/GenBank/DDBJ whole genome shotgun (WGS) entry which is preliminary data.</text>
</comment>
<evidence type="ECO:0000256" key="1">
    <source>
        <dbReference type="ARBA" id="ARBA00009744"/>
    </source>
</evidence>
<dbReference type="SUPFAM" id="SSF55961">
    <property type="entry name" value="Bet v1-like"/>
    <property type="match status" value="1"/>
</dbReference>
<keyword evidence="4" id="KW-1185">Reference proteome</keyword>
<dbReference type="Pfam" id="PF00407">
    <property type="entry name" value="Bet_v_1"/>
    <property type="match status" value="1"/>
</dbReference>
<dbReference type="GO" id="GO:0038023">
    <property type="term" value="F:signaling receptor activity"/>
    <property type="evidence" value="ECO:0007669"/>
    <property type="project" value="InterPro"/>
</dbReference>
<dbReference type="GO" id="GO:0006952">
    <property type="term" value="P:defense response"/>
    <property type="evidence" value="ECO:0007669"/>
    <property type="project" value="InterPro"/>
</dbReference>
<dbReference type="GO" id="GO:0010427">
    <property type="term" value="F:abscisic acid binding"/>
    <property type="evidence" value="ECO:0007669"/>
    <property type="project" value="InterPro"/>
</dbReference>
<organism evidence="3 4">
    <name type="scientific">Cinnamomum micranthum f. kanehirae</name>
    <dbReference type="NCBI Taxonomy" id="337451"/>
    <lineage>
        <taxon>Eukaryota</taxon>
        <taxon>Viridiplantae</taxon>
        <taxon>Streptophyta</taxon>
        <taxon>Embryophyta</taxon>
        <taxon>Tracheophyta</taxon>
        <taxon>Spermatophyta</taxon>
        <taxon>Magnoliopsida</taxon>
        <taxon>Magnoliidae</taxon>
        <taxon>Laurales</taxon>
        <taxon>Lauraceae</taxon>
        <taxon>Cinnamomum</taxon>
    </lineage>
</organism>
<dbReference type="OrthoDB" id="1072116at2759"/>
<evidence type="ECO:0000313" key="3">
    <source>
        <dbReference type="EMBL" id="RWR92734.1"/>
    </source>
</evidence>
<dbReference type="Gene3D" id="3.30.530.20">
    <property type="match status" value="1"/>
</dbReference>
<feature type="domain" description="Bet v I/Major latex protein" evidence="2">
    <location>
        <begin position="6"/>
        <end position="156"/>
    </location>
</feature>
<dbReference type="AlphaFoldDB" id="A0A3S3QYP9"/>
<gene>
    <name evidence="3" type="ORF">CKAN_02195600</name>
</gene>
<accession>A0A3S3QYP9</accession>
<evidence type="ECO:0000259" key="2">
    <source>
        <dbReference type="SMART" id="SM01037"/>
    </source>
</evidence>
<sequence>MASSAELKGRLETVEEIKSPADKFWVACKEISTLMPIIYPNVFKSIEDIVGDGKSPGSTRFIQYVEGHPIGNATERIDSVDDENMTATYSVIGGDFIGGFFTKFCPTVKIIPKENGCLAKWAVDFEKANEDVADPHVVIEFIVGVLHTLDDYLLKNNN</sequence>
<dbReference type="CDD" id="cd07816">
    <property type="entry name" value="Bet_v1-like"/>
    <property type="match status" value="1"/>
</dbReference>
<name>A0A3S3QYP9_9MAGN</name>
<dbReference type="InterPro" id="IPR051761">
    <property type="entry name" value="MLP-like_ligand-binding"/>
</dbReference>
<proteinExistence type="inferred from homology"/>
<dbReference type="InterPro" id="IPR023393">
    <property type="entry name" value="START-like_dom_sf"/>
</dbReference>
<dbReference type="FunFam" id="3.30.530.20:FF:000007">
    <property type="entry name" value="Major pollen allergen Bet v 1-A"/>
    <property type="match status" value="1"/>
</dbReference>
<evidence type="ECO:0000313" key="4">
    <source>
        <dbReference type="Proteomes" id="UP000283530"/>
    </source>
</evidence>
<dbReference type="InterPro" id="IPR000916">
    <property type="entry name" value="Bet_v_I/MLP"/>
</dbReference>
<dbReference type="GO" id="GO:0009738">
    <property type="term" value="P:abscisic acid-activated signaling pathway"/>
    <property type="evidence" value="ECO:0007669"/>
    <property type="project" value="InterPro"/>
</dbReference>
<dbReference type="Proteomes" id="UP000283530">
    <property type="component" value="Unassembled WGS sequence"/>
</dbReference>
<dbReference type="EMBL" id="QPKB01000009">
    <property type="protein sequence ID" value="RWR92734.1"/>
    <property type="molecule type" value="Genomic_DNA"/>
</dbReference>